<feature type="chain" id="PRO_5002778934" description="Lipoprotein" evidence="1">
    <location>
        <begin position="27"/>
        <end position="98"/>
    </location>
</feature>
<dbReference type="Proteomes" id="UP000001695">
    <property type="component" value="Chromosome"/>
</dbReference>
<keyword evidence="1" id="KW-0732">Signal</keyword>
<dbReference type="OrthoDB" id="8163917at2"/>
<protein>
    <recommendedName>
        <fullName evidence="4">Lipoprotein</fullName>
    </recommendedName>
</protein>
<evidence type="ECO:0000313" key="3">
    <source>
        <dbReference type="Proteomes" id="UP000001695"/>
    </source>
</evidence>
<reference evidence="2 3" key="2">
    <citation type="journal article" date="2010" name="J. Bacteriol.">
        <title>Complete genome sequence of Beijerinckia indica subsp. indica.</title>
        <authorList>
            <person name="Tamas I."/>
            <person name="Dedysh S.N."/>
            <person name="Liesack W."/>
            <person name="Stott M.B."/>
            <person name="Alam M."/>
            <person name="Murrell J.C."/>
            <person name="Dunfield P.F."/>
        </authorList>
    </citation>
    <scope>NUCLEOTIDE SEQUENCE [LARGE SCALE GENOMIC DNA]</scope>
    <source>
        <strain evidence="3">ATCC 9039 / DSM 1715 / NCIMB 8712</strain>
    </source>
</reference>
<dbReference type="EMBL" id="CP001016">
    <property type="protein sequence ID" value="ACB95681.1"/>
    <property type="molecule type" value="Genomic_DNA"/>
</dbReference>
<reference evidence="3" key="1">
    <citation type="submission" date="2008-03" db="EMBL/GenBank/DDBJ databases">
        <title>Complete sequence of chromosome of Beijerinckia indica subsp. indica ATCC 9039.</title>
        <authorList>
            <consortium name="US DOE Joint Genome Institute"/>
            <person name="Copeland A."/>
            <person name="Lucas S."/>
            <person name="Lapidus A."/>
            <person name="Glavina del Rio T."/>
            <person name="Dalin E."/>
            <person name="Tice H."/>
            <person name="Bruce D."/>
            <person name="Goodwin L."/>
            <person name="Pitluck S."/>
            <person name="LaButti K."/>
            <person name="Schmutz J."/>
            <person name="Larimer F."/>
            <person name="Land M."/>
            <person name="Hauser L."/>
            <person name="Kyrpides N."/>
            <person name="Mikhailova N."/>
            <person name="Dunfield P.F."/>
            <person name="Dedysh S.N."/>
            <person name="Liesack W."/>
            <person name="Saw J.H."/>
            <person name="Alam M."/>
            <person name="Chen Y."/>
            <person name="Murrell J.C."/>
            <person name="Richardson P."/>
        </authorList>
    </citation>
    <scope>NUCLEOTIDE SEQUENCE [LARGE SCALE GENOMIC DNA]</scope>
    <source>
        <strain evidence="3">ATCC 9039 / DSM 1715 / NCIMB 8712</strain>
    </source>
</reference>
<feature type="signal peptide" evidence="1">
    <location>
        <begin position="1"/>
        <end position="26"/>
    </location>
</feature>
<dbReference type="HOGENOM" id="CLU_2328143_0_0_5"/>
<organism evidence="2 3">
    <name type="scientific">Beijerinckia indica subsp. indica (strain ATCC 9039 / DSM 1715 / NCIMB 8712)</name>
    <dbReference type="NCBI Taxonomy" id="395963"/>
    <lineage>
        <taxon>Bacteria</taxon>
        <taxon>Pseudomonadati</taxon>
        <taxon>Pseudomonadota</taxon>
        <taxon>Alphaproteobacteria</taxon>
        <taxon>Hyphomicrobiales</taxon>
        <taxon>Beijerinckiaceae</taxon>
        <taxon>Beijerinckia</taxon>
    </lineage>
</organism>
<accession>B2IFB6</accession>
<keyword evidence="3" id="KW-1185">Reference proteome</keyword>
<dbReference type="RefSeq" id="WP_012385037.1">
    <property type="nucleotide sequence ID" value="NC_010581.1"/>
</dbReference>
<dbReference type="PROSITE" id="PS51257">
    <property type="entry name" value="PROKAR_LIPOPROTEIN"/>
    <property type="match status" value="1"/>
</dbReference>
<proteinExistence type="predicted"/>
<evidence type="ECO:0008006" key="4">
    <source>
        <dbReference type="Google" id="ProtNLM"/>
    </source>
</evidence>
<dbReference type="AlphaFoldDB" id="B2IFB6"/>
<evidence type="ECO:0000256" key="1">
    <source>
        <dbReference type="SAM" id="SignalP"/>
    </source>
</evidence>
<dbReference type="KEGG" id="bid:Bind_2060"/>
<sequence length="98" mass="10689">MPPSLRRIFLFSACAVALPLALGSCADFPGRCQLGIAREDCWRGDASLGHFPNDDAVCRSYGLAPGSESYAVCRREKARVDKDTRTSIDKQWWGGGPL</sequence>
<gene>
    <name evidence="2" type="ordered locus">Bind_2060</name>
</gene>
<evidence type="ECO:0000313" key="2">
    <source>
        <dbReference type="EMBL" id="ACB95681.1"/>
    </source>
</evidence>
<name>B2IFB6_BEII9</name>